<proteinExistence type="predicted"/>
<feature type="non-terminal residue" evidence="1">
    <location>
        <position position="68"/>
    </location>
</feature>
<keyword evidence="2" id="KW-1185">Reference proteome</keyword>
<dbReference type="OrthoDB" id="3212378at2759"/>
<dbReference type="STRING" id="946122.A0A0C2TFB0"/>
<dbReference type="EMBL" id="KN818241">
    <property type="protein sequence ID" value="KIL65539.1"/>
    <property type="molecule type" value="Genomic_DNA"/>
</dbReference>
<dbReference type="InParanoid" id="A0A0C2TFB0"/>
<organism evidence="1 2">
    <name type="scientific">Amanita muscaria (strain Koide BX008)</name>
    <dbReference type="NCBI Taxonomy" id="946122"/>
    <lineage>
        <taxon>Eukaryota</taxon>
        <taxon>Fungi</taxon>
        <taxon>Dikarya</taxon>
        <taxon>Basidiomycota</taxon>
        <taxon>Agaricomycotina</taxon>
        <taxon>Agaricomycetes</taxon>
        <taxon>Agaricomycetidae</taxon>
        <taxon>Agaricales</taxon>
        <taxon>Pluteineae</taxon>
        <taxon>Amanitaceae</taxon>
        <taxon>Amanita</taxon>
    </lineage>
</organism>
<reference evidence="1 2" key="1">
    <citation type="submission" date="2014-04" db="EMBL/GenBank/DDBJ databases">
        <title>Evolutionary Origins and Diversification of the Mycorrhizal Mutualists.</title>
        <authorList>
            <consortium name="DOE Joint Genome Institute"/>
            <consortium name="Mycorrhizal Genomics Consortium"/>
            <person name="Kohler A."/>
            <person name="Kuo A."/>
            <person name="Nagy L.G."/>
            <person name="Floudas D."/>
            <person name="Copeland A."/>
            <person name="Barry K.W."/>
            <person name="Cichocki N."/>
            <person name="Veneault-Fourrey C."/>
            <person name="LaButti K."/>
            <person name="Lindquist E.A."/>
            <person name="Lipzen A."/>
            <person name="Lundell T."/>
            <person name="Morin E."/>
            <person name="Murat C."/>
            <person name="Riley R."/>
            <person name="Ohm R."/>
            <person name="Sun H."/>
            <person name="Tunlid A."/>
            <person name="Henrissat B."/>
            <person name="Grigoriev I.V."/>
            <person name="Hibbett D.S."/>
            <person name="Martin F."/>
        </authorList>
    </citation>
    <scope>NUCLEOTIDE SEQUENCE [LARGE SCALE GENOMIC DNA]</scope>
    <source>
        <strain evidence="1 2">Koide BX008</strain>
    </source>
</reference>
<accession>A0A0C2TFB0</accession>
<dbReference type="AlphaFoldDB" id="A0A0C2TFB0"/>
<dbReference type="HOGENOM" id="CLU_189312_0_0_1"/>
<sequence length="68" mass="7539">MALPTNATQAKDRLYTQLAQSLGRMTRAFSRTADLCEQFQVDLQAMRTFAALDAAKFMTVASQLNPPD</sequence>
<evidence type="ECO:0000313" key="2">
    <source>
        <dbReference type="Proteomes" id="UP000054549"/>
    </source>
</evidence>
<name>A0A0C2TFB0_AMAMK</name>
<evidence type="ECO:0000313" key="1">
    <source>
        <dbReference type="EMBL" id="KIL65539.1"/>
    </source>
</evidence>
<dbReference type="Proteomes" id="UP000054549">
    <property type="component" value="Unassembled WGS sequence"/>
</dbReference>
<gene>
    <name evidence="1" type="ORF">M378DRAFT_38863</name>
</gene>
<protein>
    <submittedName>
        <fullName evidence="1">Uncharacterized protein</fullName>
    </submittedName>
</protein>